<dbReference type="RefSeq" id="WP_212685379.1">
    <property type="nucleotide sequence ID" value="NZ_JAGSPM010000011.1"/>
</dbReference>
<evidence type="ECO:0000313" key="3">
    <source>
        <dbReference type="Proteomes" id="UP000680158"/>
    </source>
</evidence>
<keyword evidence="3" id="KW-1185">Reference proteome</keyword>
<organism evidence="2 3">
    <name type="scientific">Undibacterium baiyunense</name>
    <dbReference type="NCBI Taxonomy" id="2828731"/>
    <lineage>
        <taxon>Bacteria</taxon>
        <taxon>Pseudomonadati</taxon>
        <taxon>Pseudomonadota</taxon>
        <taxon>Betaproteobacteria</taxon>
        <taxon>Burkholderiales</taxon>
        <taxon>Oxalobacteraceae</taxon>
        <taxon>Undibacterium</taxon>
    </lineage>
</organism>
<reference evidence="2 3" key="1">
    <citation type="submission" date="2021-04" db="EMBL/GenBank/DDBJ databases">
        <title>novel species isolated from subtropical streams in China.</title>
        <authorList>
            <person name="Lu H."/>
        </authorList>
    </citation>
    <scope>NUCLEOTIDE SEQUENCE [LARGE SCALE GENOMIC DNA]</scope>
    <source>
        <strain evidence="2 3">BYS107W</strain>
    </source>
</reference>
<sequence length="196" mass="22167">MSRILYFLRNFLPGFKPAEISPQAKTFINQAHQEMLNQHQEHAANWKYGKEKGWSADLEAGIIVFQFAGDKTGTSHFQTVGIYDEASQSFTWAWSQRSLPSSLRNHATMAKHWGQAQGHRAYSTSNIVCSMDDAWKFAAVTQKLAGAHSVYRGRVGNRYIFMTTEEIHINDATSPMNTASSDKSPAWSKGRHRPSW</sequence>
<protein>
    <submittedName>
        <fullName evidence="2">Uncharacterized protein</fullName>
    </submittedName>
</protein>
<accession>A0A941DI68</accession>
<feature type="region of interest" description="Disordered" evidence="1">
    <location>
        <begin position="172"/>
        <end position="196"/>
    </location>
</feature>
<feature type="compositionally biased region" description="Polar residues" evidence="1">
    <location>
        <begin position="172"/>
        <end position="183"/>
    </location>
</feature>
<comment type="caution">
    <text evidence="2">The sequence shown here is derived from an EMBL/GenBank/DDBJ whole genome shotgun (WGS) entry which is preliminary data.</text>
</comment>
<dbReference type="Pfam" id="PF21813">
    <property type="entry name" value="DUF6882"/>
    <property type="match status" value="1"/>
</dbReference>
<dbReference type="EMBL" id="JAGSPM010000011">
    <property type="protein sequence ID" value="MBR7748020.1"/>
    <property type="molecule type" value="Genomic_DNA"/>
</dbReference>
<dbReference type="Proteomes" id="UP000680158">
    <property type="component" value="Unassembled WGS sequence"/>
</dbReference>
<proteinExistence type="predicted"/>
<evidence type="ECO:0000256" key="1">
    <source>
        <dbReference type="SAM" id="MobiDB-lite"/>
    </source>
</evidence>
<name>A0A941DI68_9BURK</name>
<dbReference type="InterPro" id="IPR049249">
    <property type="entry name" value="DUF6882"/>
</dbReference>
<dbReference type="AlphaFoldDB" id="A0A941DI68"/>
<gene>
    <name evidence="2" type="ORF">KDM92_15640</name>
</gene>
<evidence type="ECO:0000313" key="2">
    <source>
        <dbReference type="EMBL" id="MBR7748020.1"/>
    </source>
</evidence>